<gene>
    <name evidence="1" type="ORF">RPERSI_LOCUS21106</name>
</gene>
<feature type="non-terminal residue" evidence="1">
    <location>
        <position position="255"/>
    </location>
</feature>
<proteinExistence type="predicted"/>
<sequence length="255" mass="29975">MVWYYCTICGESGKIVSTQTERLHRQEQFGRIDHSIDNTSNIKQRNEQKSEYEKVKHETEQEIDNEEIEQIKKFRVALNYGSEDSETEQENDFENLSLIKNTGLLDDIELEDSDIEEETILNFKTFTLPYTAITALLMFIKALVFNDDLNFPETLYKAKDAISFKKTIIQFIKNVLWSFILVLCDIPARNKICGFSSHSSKHAYFKCKKLFKTNDTLDQSNIDNYTLQTIKEHKIIAEKWKYSVSSEHKQLFDQY</sequence>
<organism evidence="1 2">
    <name type="scientific">Racocetra persica</name>
    <dbReference type="NCBI Taxonomy" id="160502"/>
    <lineage>
        <taxon>Eukaryota</taxon>
        <taxon>Fungi</taxon>
        <taxon>Fungi incertae sedis</taxon>
        <taxon>Mucoromycota</taxon>
        <taxon>Glomeromycotina</taxon>
        <taxon>Glomeromycetes</taxon>
        <taxon>Diversisporales</taxon>
        <taxon>Gigasporaceae</taxon>
        <taxon>Racocetra</taxon>
    </lineage>
</organism>
<dbReference type="EMBL" id="CAJVQC010061058">
    <property type="protein sequence ID" value="CAG8801407.1"/>
    <property type="molecule type" value="Genomic_DNA"/>
</dbReference>
<name>A0ACA9RMV6_9GLOM</name>
<reference evidence="1" key="1">
    <citation type="submission" date="2021-06" db="EMBL/GenBank/DDBJ databases">
        <authorList>
            <person name="Kallberg Y."/>
            <person name="Tangrot J."/>
            <person name="Rosling A."/>
        </authorList>
    </citation>
    <scope>NUCLEOTIDE SEQUENCE</scope>
    <source>
        <strain evidence="1">MA461A</strain>
    </source>
</reference>
<comment type="caution">
    <text evidence="1">The sequence shown here is derived from an EMBL/GenBank/DDBJ whole genome shotgun (WGS) entry which is preliminary data.</text>
</comment>
<dbReference type="Proteomes" id="UP000789920">
    <property type="component" value="Unassembled WGS sequence"/>
</dbReference>
<accession>A0ACA9RMV6</accession>
<protein>
    <submittedName>
        <fullName evidence="1">23015_t:CDS:1</fullName>
    </submittedName>
</protein>
<keyword evidence="2" id="KW-1185">Reference proteome</keyword>
<evidence type="ECO:0000313" key="1">
    <source>
        <dbReference type="EMBL" id="CAG8801407.1"/>
    </source>
</evidence>
<evidence type="ECO:0000313" key="2">
    <source>
        <dbReference type="Proteomes" id="UP000789920"/>
    </source>
</evidence>